<dbReference type="KEGG" id="dpd:Deipe_2600"/>
<dbReference type="STRING" id="937777.Deipe_2600"/>
<proteinExistence type="predicted"/>
<dbReference type="SUPFAM" id="SSF51905">
    <property type="entry name" value="FAD/NAD(P)-binding domain"/>
    <property type="match status" value="1"/>
</dbReference>
<keyword evidence="3" id="KW-1185">Reference proteome</keyword>
<dbReference type="InterPro" id="IPR036188">
    <property type="entry name" value="FAD/NAD-bd_sf"/>
</dbReference>
<organism evidence="2 3">
    <name type="scientific">Deinococcus peraridilitoris (strain DSM 19664 / LMG 22246 / CIP 109416 / KR-200)</name>
    <dbReference type="NCBI Taxonomy" id="937777"/>
    <lineage>
        <taxon>Bacteria</taxon>
        <taxon>Thermotogati</taxon>
        <taxon>Deinococcota</taxon>
        <taxon>Deinococci</taxon>
        <taxon>Deinococcales</taxon>
        <taxon>Deinococcaceae</taxon>
        <taxon>Deinococcus</taxon>
    </lineage>
</organism>
<dbReference type="Gene3D" id="3.90.660.10">
    <property type="match status" value="1"/>
</dbReference>
<reference evidence="3" key="1">
    <citation type="submission" date="2012-03" db="EMBL/GenBank/DDBJ databases">
        <title>Complete sequence of chromosome of Deinococcus peraridilitoris DSM 19664.</title>
        <authorList>
            <person name="Lucas S."/>
            <person name="Copeland A."/>
            <person name="Lapidus A."/>
            <person name="Glavina del Rio T."/>
            <person name="Dalin E."/>
            <person name="Tice H."/>
            <person name="Bruce D."/>
            <person name="Goodwin L."/>
            <person name="Pitluck S."/>
            <person name="Peters L."/>
            <person name="Mikhailova N."/>
            <person name="Lu M."/>
            <person name="Kyrpides N."/>
            <person name="Mavromatis K."/>
            <person name="Ivanova N."/>
            <person name="Brettin T."/>
            <person name="Detter J.C."/>
            <person name="Han C."/>
            <person name="Larimer F."/>
            <person name="Land M."/>
            <person name="Hauser L."/>
            <person name="Markowitz V."/>
            <person name="Cheng J.-F."/>
            <person name="Hugenholtz P."/>
            <person name="Woyke T."/>
            <person name="Wu D."/>
            <person name="Pukall R."/>
            <person name="Steenblock K."/>
            <person name="Brambilla E."/>
            <person name="Klenk H.-P."/>
            <person name="Eisen J.A."/>
        </authorList>
    </citation>
    <scope>NUCLEOTIDE SEQUENCE [LARGE SCALE GENOMIC DNA]</scope>
    <source>
        <strain evidence="3">DSM 19664 / LMG 22246 / CIP 109416 / KR-200</strain>
    </source>
</reference>
<dbReference type="Proteomes" id="UP000010467">
    <property type="component" value="Chromosome"/>
</dbReference>
<name>L0A4X8_DEIPD</name>
<dbReference type="GO" id="GO:0016491">
    <property type="term" value="F:oxidoreductase activity"/>
    <property type="evidence" value="ECO:0007669"/>
    <property type="project" value="InterPro"/>
</dbReference>
<dbReference type="PANTHER" id="PTHR16128">
    <property type="entry name" value="FAD/NAD(P)-BINDING OXIDOREDUCTASE FAMILY PROTEIN"/>
    <property type="match status" value="1"/>
</dbReference>
<dbReference type="InterPro" id="IPR002937">
    <property type="entry name" value="Amino_oxidase"/>
</dbReference>
<protein>
    <submittedName>
        <fullName evidence="2">Putative NAD/FAD-dependent oxidoreductase</fullName>
    </submittedName>
</protein>
<dbReference type="Gene3D" id="3.50.50.60">
    <property type="entry name" value="FAD/NAD(P)-binding domain"/>
    <property type="match status" value="1"/>
</dbReference>
<evidence type="ECO:0000313" key="2">
    <source>
        <dbReference type="EMBL" id="AFZ68065.1"/>
    </source>
</evidence>
<dbReference type="HOGENOM" id="CLU_036034_0_0_0"/>
<evidence type="ECO:0000313" key="3">
    <source>
        <dbReference type="Proteomes" id="UP000010467"/>
    </source>
</evidence>
<dbReference type="AlphaFoldDB" id="L0A4X8"/>
<feature type="domain" description="Amine oxidase" evidence="1">
    <location>
        <begin position="112"/>
        <end position="330"/>
    </location>
</feature>
<gene>
    <name evidence="2" type="ordered locus">Deipe_2600</name>
</gene>
<sequence>MSVALTYTSLMHDVIVVGAGLGGLACARDLARSGRRVLVLDKSRGVSGRAATRRREGVRIDHGAQYFTARSERLQRLVDSWQREGWLRIWTYGFPLWERGQVTARPEGHPRFAPLNGMSALGHHLARDLEVLSEVTVSSLARLEGGWKVYAQDGSAFQAASLVLNLPAPQLSALVTDLSLGAAGEQLDRVRFDPTWTLLVELQRDLPVDWPAVELRHEVLSWLSRDHTKRASGALPTLVAHASGSWSRAHLEEAREEVEVALLAAVQEVTGEIGVRRVQGHRWRYATPTVPFGHPFHWDPGLQLGWCGDWCGGARVEGALESGWGLAQALRASLTTA</sequence>
<dbReference type="Pfam" id="PF13450">
    <property type="entry name" value="NAD_binding_8"/>
    <property type="match status" value="1"/>
</dbReference>
<evidence type="ECO:0000259" key="1">
    <source>
        <dbReference type="Pfam" id="PF01593"/>
    </source>
</evidence>
<dbReference type="eggNOG" id="COG3380">
    <property type="taxonomic scope" value="Bacteria"/>
</dbReference>
<accession>L0A4X8</accession>
<dbReference type="PANTHER" id="PTHR16128:SF5">
    <property type="entry name" value="FAD_NAD(P)-BINDING OXIDOREDUCTASE FAMILY PROTEIN"/>
    <property type="match status" value="1"/>
</dbReference>
<dbReference type="Pfam" id="PF01593">
    <property type="entry name" value="Amino_oxidase"/>
    <property type="match status" value="1"/>
</dbReference>
<dbReference type="PATRIC" id="fig|937777.3.peg.2608"/>
<dbReference type="EMBL" id="CP003382">
    <property type="protein sequence ID" value="AFZ68065.1"/>
    <property type="molecule type" value="Genomic_DNA"/>
</dbReference>